<comment type="caution">
    <text evidence="1">The sequence shown here is derived from an EMBL/GenBank/DDBJ whole genome shotgun (WGS) entry which is preliminary data.</text>
</comment>
<feature type="non-terminal residue" evidence="1">
    <location>
        <position position="84"/>
    </location>
</feature>
<evidence type="ECO:0000313" key="1">
    <source>
        <dbReference type="EMBL" id="ETJ27225.1"/>
    </source>
</evidence>
<protein>
    <submittedName>
        <fullName evidence="1">TonB-dependent receptor plug protein</fullName>
    </submittedName>
</protein>
<keyword evidence="1" id="KW-0675">Receptor</keyword>
<name>W1XCM5_9ZZZZ</name>
<sequence length="84" mass="9404">DTSWTKSDSKGLNHQRLDTVDLTRRVKKWDVSVGRLTEPMGVSGYWFGQSYDGVRAVWNGHDSQVRIGVGTFKHSTGITDSAYT</sequence>
<reference evidence="1" key="1">
    <citation type="submission" date="2013-12" db="EMBL/GenBank/DDBJ databases">
        <title>A Varibaculum cambriense genome reconstructed from a premature infant gut community with otherwise low bacterial novelty that shifts toward anaerobic metabolism during the third week of life.</title>
        <authorList>
            <person name="Brown C.T."/>
            <person name="Sharon I."/>
            <person name="Thomas B.C."/>
            <person name="Castelle C.J."/>
            <person name="Morowitz M.J."/>
            <person name="Banfield J.F."/>
        </authorList>
    </citation>
    <scope>NUCLEOTIDE SEQUENCE</scope>
</reference>
<dbReference type="EMBL" id="AZMM01017050">
    <property type="protein sequence ID" value="ETJ27225.1"/>
    <property type="molecule type" value="Genomic_DNA"/>
</dbReference>
<dbReference type="AlphaFoldDB" id="W1XCM5"/>
<organism evidence="1">
    <name type="scientific">human gut metagenome</name>
    <dbReference type="NCBI Taxonomy" id="408170"/>
    <lineage>
        <taxon>unclassified sequences</taxon>
        <taxon>metagenomes</taxon>
        <taxon>organismal metagenomes</taxon>
    </lineage>
</organism>
<feature type="non-terminal residue" evidence="1">
    <location>
        <position position="1"/>
    </location>
</feature>
<accession>W1XCM5</accession>
<gene>
    <name evidence="1" type="ORF">Q604_UNBC17050G0001</name>
</gene>
<proteinExistence type="predicted"/>